<dbReference type="PANTHER" id="PTHR11177">
    <property type="entry name" value="CHITINASE"/>
    <property type="match status" value="1"/>
</dbReference>
<evidence type="ECO:0000256" key="1">
    <source>
        <dbReference type="ARBA" id="ARBA00000822"/>
    </source>
</evidence>
<name>A0A067MYP0_BOTB1</name>
<dbReference type="InterPro" id="IPR001579">
    <property type="entry name" value="Glyco_hydro_18_chit_AS"/>
</dbReference>
<accession>A0A067MYP0</accession>
<evidence type="ECO:0000256" key="7">
    <source>
        <dbReference type="RuleBase" id="RU000489"/>
    </source>
</evidence>
<evidence type="ECO:0000256" key="3">
    <source>
        <dbReference type="ARBA" id="ARBA00023024"/>
    </source>
</evidence>
<evidence type="ECO:0000256" key="6">
    <source>
        <dbReference type="ARBA" id="ARBA00023326"/>
    </source>
</evidence>
<dbReference type="InterPro" id="IPR050314">
    <property type="entry name" value="Glycosyl_Hydrlase_18"/>
</dbReference>
<dbReference type="STRING" id="930990.A0A067MYP0"/>
<feature type="region of interest" description="Disordered" evidence="9">
    <location>
        <begin position="247"/>
        <end position="272"/>
    </location>
</feature>
<dbReference type="AlphaFoldDB" id="A0A067MYP0"/>
<feature type="domain" description="Chitinase II/V-like catalytic" evidence="10">
    <location>
        <begin position="1"/>
        <end position="352"/>
    </location>
</feature>
<dbReference type="EMBL" id="KL198017">
    <property type="protein sequence ID" value="KDQ20734.1"/>
    <property type="molecule type" value="Genomic_DNA"/>
</dbReference>
<keyword evidence="3" id="KW-0146">Chitin degradation</keyword>
<evidence type="ECO:0000256" key="4">
    <source>
        <dbReference type="ARBA" id="ARBA00023277"/>
    </source>
</evidence>
<evidence type="ECO:0000256" key="2">
    <source>
        <dbReference type="ARBA" id="ARBA00022801"/>
    </source>
</evidence>
<dbReference type="InParanoid" id="A0A067MYP0"/>
<evidence type="ECO:0000313" key="12">
    <source>
        <dbReference type="Proteomes" id="UP000027195"/>
    </source>
</evidence>
<dbReference type="PROSITE" id="PS01095">
    <property type="entry name" value="GH18_1"/>
    <property type="match status" value="1"/>
</dbReference>
<keyword evidence="2 7" id="KW-0378">Hydrolase</keyword>
<dbReference type="GO" id="GO:0008843">
    <property type="term" value="F:endochitinase activity"/>
    <property type="evidence" value="ECO:0007669"/>
    <property type="project" value="UniProtKB-EC"/>
</dbReference>
<reference evidence="12" key="1">
    <citation type="journal article" date="2014" name="Proc. Natl. Acad. Sci. U.S.A.">
        <title>Extensive sampling of basidiomycete genomes demonstrates inadequacy of the white-rot/brown-rot paradigm for wood decay fungi.</title>
        <authorList>
            <person name="Riley R."/>
            <person name="Salamov A.A."/>
            <person name="Brown D.W."/>
            <person name="Nagy L.G."/>
            <person name="Floudas D."/>
            <person name="Held B.W."/>
            <person name="Levasseur A."/>
            <person name="Lombard V."/>
            <person name="Morin E."/>
            <person name="Otillar R."/>
            <person name="Lindquist E.A."/>
            <person name="Sun H."/>
            <person name="LaButti K.M."/>
            <person name="Schmutz J."/>
            <person name="Jabbour D."/>
            <person name="Luo H."/>
            <person name="Baker S.E."/>
            <person name="Pisabarro A.G."/>
            <person name="Walton J.D."/>
            <person name="Blanchette R.A."/>
            <person name="Henrissat B."/>
            <person name="Martin F."/>
            <person name="Cullen D."/>
            <person name="Hibbett D.S."/>
            <person name="Grigoriev I.V."/>
        </authorList>
    </citation>
    <scope>NUCLEOTIDE SEQUENCE [LARGE SCALE GENOMIC DNA]</scope>
    <source>
        <strain evidence="12">FD-172 SS1</strain>
    </source>
</reference>
<evidence type="ECO:0000313" key="11">
    <source>
        <dbReference type="EMBL" id="KDQ20734.1"/>
    </source>
</evidence>
<dbReference type="GO" id="GO:0000272">
    <property type="term" value="P:polysaccharide catabolic process"/>
    <property type="evidence" value="ECO:0007669"/>
    <property type="project" value="UniProtKB-KW"/>
</dbReference>
<keyword evidence="6" id="KW-0624">Polysaccharide degradation</keyword>
<dbReference type="Gene3D" id="3.10.50.10">
    <property type="match status" value="1"/>
</dbReference>
<dbReference type="SMART" id="SM00636">
    <property type="entry name" value="Glyco_18"/>
    <property type="match status" value="1"/>
</dbReference>
<evidence type="ECO:0000259" key="10">
    <source>
        <dbReference type="SMART" id="SM00636"/>
    </source>
</evidence>
<keyword evidence="12" id="KW-1185">Reference proteome</keyword>
<keyword evidence="5 7" id="KW-0326">Glycosidase</keyword>
<dbReference type="OrthoDB" id="73875at2759"/>
<dbReference type="GO" id="GO:0005576">
    <property type="term" value="C:extracellular region"/>
    <property type="evidence" value="ECO:0007669"/>
    <property type="project" value="TreeGrafter"/>
</dbReference>
<keyword evidence="4" id="KW-0119">Carbohydrate metabolism</keyword>
<dbReference type="InterPro" id="IPR017853">
    <property type="entry name" value="GH"/>
</dbReference>
<gene>
    <name evidence="11" type="ORF">BOTBODRAFT_100659</name>
</gene>
<sequence length="371" mass="40171">MAAYYPDWAGSRLPPESVDFDRFHWVDFAFIEPAKDLSLNFTQDTSPDLLRRLVAAAHAKGRKVKASIGGASGSRYFSRAVSTDDYRQTFATNLATLYAEYQLDGLDLDWEYPGVATQPGNGATSDDSANYLLFLQLLRSTLPSGAVITAAVQEQPFAGADGEPLKDMSEYAKIFDWVLLMVYDVWGPSANPGPNAPLIDACGNSTQPQANAEAAVRSWTDAGFSKKQLTLGVPSYGYVSASNATSLKQRRSESETDAADISAKTESGDTDEGQVQFTSLVAQGALLKQDGKFVGSHGFQRNWDACSQTPWLRSDAHSQVITYDDPESLRLKGEFVRNSGILGANLFDAHGDTPEWDLVDAVRAGLGLNAV</sequence>
<dbReference type="Pfam" id="PF00704">
    <property type="entry name" value="Glyco_hydro_18"/>
    <property type="match status" value="1"/>
</dbReference>
<dbReference type="GO" id="GO:0006032">
    <property type="term" value="P:chitin catabolic process"/>
    <property type="evidence" value="ECO:0007669"/>
    <property type="project" value="UniProtKB-KW"/>
</dbReference>
<protein>
    <submittedName>
        <fullName evidence="11">Glycoside hydrolase family 18 protein</fullName>
    </submittedName>
</protein>
<comment type="catalytic activity">
    <reaction evidence="1">
        <text>Random endo-hydrolysis of N-acetyl-beta-D-glucosaminide (1-&gt;4)-beta-linkages in chitin and chitodextrins.</text>
        <dbReference type="EC" id="3.2.1.14"/>
    </reaction>
</comment>
<evidence type="ECO:0000256" key="8">
    <source>
        <dbReference type="RuleBase" id="RU004453"/>
    </source>
</evidence>
<proteinExistence type="inferred from homology"/>
<dbReference type="InterPro" id="IPR011583">
    <property type="entry name" value="Chitinase_II/V-like_cat"/>
</dbReference>
<dbReference type="Proteomes" id="UP000027195">
    <property type="component" value="Unassembled WGS sequence"/>
</dbReference>
<dbReference type="HOGENOM" id="CLU_002833_6_2_1"/>
<dbReference type="GO" id="GO:0008061">
    <property type="term" value="F:chitin binding"/>
    <property type="evidence" value="ECO:0007669"/>
    <property type="project" value="InterPro"/>
</dbReference>
<dbReference type="Gene3D" id="3.20.20.80">
    <property type="entry name" value="Glycosidases"/>
    <property type="match status" value="1"/>
</dbReference>
<dbReference type="InterPro" id="IPR029070">
    <property type="entry name" value="Chitinase_insertion_sf"/>
</dbReference>
<evidence type="ECO:0000256" key="9">
    <source>
        <dbReference type="SAM" id="MobiDB-lite"/>
    </source>
</evidence>
<dbReference type="SUPFAM" id="SSF51445">
    <property type="entry name" value="(Trans)glycosidases"/>
    <property type="match status" value="1"/>
</dbReference>
<organism evidence="11 12">
    <name type="scientific">Botryobasidium botryosum (strain FD-172 SS1)</name>
    <dbReference type="NCBI Taxonomy" id="930990"/>
    <lineage>
        <taxon>Eukaryota</taxon>
        <taxon>Fungi</taxon>
        <taxon>Dikarya</taxon>
        <taxon>Basidiomycota</taxon>
        <taxon>Agaricomycotina</taxon>
        <taxon>Agaricomycetes</taxon>
        <taxon>Cantharellales</taxon>
        <taxon>Botryobasidiaceae</taxon>
        <taxon>Botryobasidium</taxon>
    </lineage>
</organism>
<comment type="similarity">
    <text evidence="8">Belongs to the glycosyl hydrolase 18 family.</text>
</comment>
<dbReference type="InterPro" id="IPR001223">
    <property type="entry name" value="Glyco_hydro18_cat"/>
</dbReference>
<evidence type="ECO:0000256" key="5">
    <source>
        <dbReference type="ARBA" id="ARBA00023295"/>
    </source>
</evidence>
<dbReference type="PANTHER" id="PTHR11177:SF392">
    <property type="entry name" value="HAP41P"/>
    <property type="match status" value="1"/>
</dbReference>